<dbReference type="GO" id="GO:0000272">
    <property type="term" value="P:polysaccharide catabolic process"/>
    <property type="evidence" value="ECO:0007669"/>
    <property type="project" value="TreeGrafter"/>
</dbReference>
<keyword evidence="7" id="KW-0119">Carbohydrate metabolism</keyword>
<keyword evidence="8" id="KW-0326">Glycosidase</keyword>
<dbReference type="EC" id="3.2.1.55" evidence="5"/>
<dbReference type="Pfam" id="PF22848">
    <property type="entry name" value="ASD1_dom"/>
    <property type="match status" value="1"/>
</dbReference>
<comment type="subunit">
    <text evidence="4">Homohexamer; trimer of dimers.</text>
</comment>
<comment type="catalytic activity">
    <reaction evidence="1">
        <text>Hydrolysis of terminal non-reducing alpha-L-arabinofuranoside residues in alpha-L-arabinosides.</text>
        <dbReference type="EC" id="3.2.1.55"/>
    </reaction>
</comment>
<feature type="domain" description="Alpha-L-arabinofuranosidase C-terminal" evidence="9">
    <location>
        <begin position="289"/>
        <end position="500"/>
    </location>
</feature>
<dbReference type="GO" id="GO:0046373">
    <property type="term" value="P:L-arabinose metabolic process"/>
    <property type="evidence" value="ECO:0007669"/>
    <property type="project" value="InterPro"/>
</dbReference>
<evidence type="ECO:0000256" key="6">
    <source>
        <dbReference type="ARBA" id="ARBA00022801"/>
    </source>
</evidence>
<evidence type="ECO:0000313" key="11">
    <source>
        <dbReference type="Proteomes" id="UP000245845"/>
    </source>
</evidence>
<evidence type="ECO:0000256" key="8">
    <source>
        <dbReference type="ARBA" id="ARBA00023295"/>
    </source>
</evidence>
<dbReference type="GO" id="GO:0046556">
    <property type="term" value="F:alpha-L-arabinofuranosidase activity"/>
    <property type="evidence" value="ECO:0007669"/>
    <property type="project" value="UniProtKB-EC"/>
</dbReference>
<evidence type="ECO:0000256" key="7">
    <source>
        <dbReference type="ARBA" id="ARBA00023277"/>
    </source>
</evidence>
<evidence type="ECO:0000256" key="2">
    <source>
        <dbReference type="ARBA" id="ARBA00004881"/>
    </source>
</evidence>
<accession>A0A2Y9BJI2</accession>
<evidence type="ECO:0000256" key="3">
    <source>
        <dbReference type="ARBA" id="ARBA00007186"/>
    </source>
</evidence>
<evidence type="ECO:0000256" key="5">
    <source>
        <dbReference type="ARBA" id="ARBA00012670"/>
    </source>
</evidence>
<dbReference type="EMBL" id="QGDL01000006">
    <property type="protein sequence ID" value="PWJ29422.1"/>
    <property type="molecule type" value="Genomic_DNA"/>
</dbReference>
<comment type="similarity">
    <text evidence="3">Belongs to the glycosyl hydrolase 51 family.</text>
</comment>
<name>A0A2Y9BJI2_9FIRM</name>
<dbReference type="SUPFAM" id="SSF51011">
    <property type="entry name" value="Glycosyl hydrolase domain"/>
    <property type="match status" value="1"/>
</dbReference>
<keyword evidence="6" id="KW-0378">Hydrolase</keyword>
<dbReference type="InterPro" id="IPR017853">
    <property type="entry name" value="GH"/>
</dbReference>
<gene>
    <name evidence="10" type="ORF">A8806_106159</name>
</gene>
<dbReference type="AlphaFoldDB" id="A0A2Y9BJI2"/>
<dbReference type="SMART" id="SM00813">
    <property type="entry name" value="Alpha-L-AF_C"/>
    <property type="match status" value="1"/>
</dbReference>
<dbReference type="OrthoDB" id="9758333at2"/>
<dbReference type="Gene3D" id="2.60.40.1180">
    <property type="entry name" value="Golgi alpha-mannosidase II"/>
    <property type="match status" value="1"/>
</dbReference>
<dbReference type="Proteomes" id="UP000245845">
    <property type="component" value="Unassembled WGS sequence"/>
</dbReference>
<dbReference type="InterPro" id="IPR013780">
    <property type="entry name" value="Glyco_hydro_b"/>
</dbReference>
<dbReference type="InterPro" id="IPR010720">
    <property type="entry name" value="Alpha-L-AF_C"/>
</dbReference>
<reference evidence="10 11" key="1">
    <citation type="submission" date="2018-05" db="EMBL/GenBank/DDBJ databases">
        <title>The Hungate 1000. A catalogue of reference genomes from the rumen microbiome.</title>
        <authorList>
            <person name="Kelly W."/>
        </authorList>
    </citation>
    <scope>NUCLEOTIDE SEQUENCE [LARGE SCALE GENOMIC DNA]</scope>
    <source>
        <strain evidence="10 11">NLAE-zl-C242</strain>
    </source>
</reference>
<dbReference type="InterPro" id="IPR055235">
    <property type="entry name" value="ASD1_cat"/>
</dbReference>
<comment type="caution">
    <text evidence="10">The sequence shown here is derived from an EMBL/GenBank/DDBJ whole genome shotgun (WGS) entry which is preliminary data.</text>
</comment>
<dbReference type="Pfam" id="PF06964">
    <property type="entry name" value="Alpha-L-AF_C"/>
    <property type="match status" value="1"/>
</dbReference>
<dbReference type="GO" id="GO:0016020">
    <property type="term" value="C:membrane"/>
    <property type="evidence" value="ECO:0007669"/>
    <property type="project" value="InterPro"/>
</dbReference>
<protein>
    <recommendedName>
        <fullName evidence="5">non-reducing end alpha-L-arabinofuranosidase</fullName>
        <ecNumber evidence="5">3.2.1.55</ecNumber>
    </recommendedName>
</protein>
<dbReference type="RefSeq" id="WP_109731270.1">
    <property type="nucleotide sequence ID" value="NZ_BAAACK010000026.1"/>
</dbReference>
<organism evidence="10 11">
    <name type="scientific">Faecalicatena orotica</name>
    <dbReference type="NCBI Taxonomy" id="1544"/>
    <lineage>
        <taxon>Bacteria</taxon>
        <taxon>Bacillati</taxon>
        <taxon>Bacillota</taxon>
        <taxon>Clostridia</taxon>
        <taxon>Lachnospirales</taxon>
        <taxon>Lachnospiraceae</taxon>
        <taxon>Faecalicatena</taxon>
    </lineage>
</organism>
<keyword evidence="11" id="KW-1185">Reference proteome</keyword>
<dbReference type="Gene3D" id="3.20.20.80">
    <property type="entry name" value="Glycosidases"/>
    <property type="match status" value="1"/>
</dbReference>
<dbReference type="PANTHER" id="PTHR43576:SF3">
    <property type="entry name" value="ALPHA-L-ARABINOFURANOSIDASE C"/>
    <property type="match status" value="1"/>
</dbReference>
<evidence type="ECO:0000313" key="10">
    <source>
        <dbReference type="EMBL" id="PWJ29422.1"/>
    </source>
</evidence>
<comment type="pathway">
    <text evidence="2">Glycan metabolism.</text>
</comment>
<proteinExistence type="inferred from homology"/>
<evidence type="ECO:0000259" key="9">
    <source>
        <dbReference type="SMART" id="SM00813"/>
    </source>
</evidence>
<dbReference type="SUPFAM" id="SSF51445">
    <property type="entry name" value="(Trans)glycosidases"/>
    <property type="match status" value="1"/>
</dbReference>
<evidence type="ECO:0000256" key="1">
    <source>
        <dbReference type="ARBA" id="ARBA00001462"/>
    </source>
</evidence>
<dbReference type="PANTHER" id="PTHR43576">
    <property type="entry name" value="ALPHA-L-ARABINOFURANOSIDASE C-RELATED"/>
    <property type="match status" value="1"/>
</dbReference>
<sequence length="514" mass="58475">MTKNAKLTIYADHTRNKISKHIFGHFMEHAADVIYGSVYDPDSPMADEDGFRKDVIQALRDVHVPMLRYPGGNFVSNYHWEDGIGKKEQRPKKFDYAWVAEDDNRMGTVEFIKLCEKTGAEPYLCVNMGSGTAEEAMNWVEFCNGTGDTKYANMRKSLGYEKPFHVKYWGLGNELYGDWQFGSMNAQDYAKKALNFAKAMKWADPSIKLVACGYDLGSDWNYEVARVLKPLIDHVAIHHYSIGYGIFTDEDYNQCMYIPDYITKLTEVARASIVSGTNDALTNIKVAWDEWNTYAWDFEKDADDTRFTLKNAILTAGILHSFIRSSDIVEIASYSPFVNVCGAISVKKDHVLRRAQYSVFELLSKVFAACDCYVETRMESEQFELPEVIDYSNRMAEAKFSLDAKSEKRMVKTSYIDCVAAMNEDGTKMAVSLINKNLDKDYEVELSVPGSNAVWDQALCYQIYHPDFNASNTSKEPENVIAKEVKDILKAGKIHLDRHSITVFTVDLENKDND</sequence>
<evidence type="ECO:0000256" key="4">
    <source>
        <dbReference type="ARBA" id="ARBA00011165"/>
    </source>
</evidence>